<keyword evidence="1" id="KW-0547">Nucleotide-binding</keyword>
<dbReference type="SUPFAM" id="SSF52172">
    <property type="entry name" value="CheY-like"/>
    <property type="match status" value="1"/>
</dbReference>
<dbReference type="EMBL" id="CP003221">
    <property type="protein sequence ID" value="EGJ50333.1"/>
    <property type="molecule type" value="Genomic_DNA"/>
</dbReference>
<dbReference type="Pfam" id="PF25601">
    <property type="entry name" value="AAA_lid_14"/>
    <property type="match status" value="1"/>
</dbReference>
<protein>
    <submittedName>
        <fullName evidence="8">Two component, sigma54 specific, transcriptional regulator, Fis family</fullName>
    </submittedName>
</protein>
<feature type="domain" description="Sigma-54 factor interaction" evidence="6">
    <location>
        <begin position="147"/>
        <end position="372"/>
    </location>
</feature>
<dbReference type="SUPFAM" id="SSF46689">
    <property type="entry name" value="Homeodomain-like"/>
    <property type="match status" value="1"/>
</dbReference>
<dbReference type="InterPro" id="IPR025662">
    <property type="entry name" value="Sigma_54_int_dom_ATP-bd_1"/>
</dbReference>
<accession>F3Z389</accession>
<dbReference type="Pfam" id="PF00158">
    <property type="entry name" value="Sigma54_activat"/>
    <property type="match status" value="1"/>
</dbReference>
<evidence type="ECO:0000313" key="9">
    <source>
        <dbReference type="Proteomes" id="UP000007844"/>
    </source>
</evidence>
<dbReference type="GO" id="GO:0043565">
    <property type="term" value="F:sequence-specific DNA binding"/>
    <property type="evidence" value="ECO:0007669"/>
    <property type="project" value="InterPro"/>
</dbReference>
<dbReference type="Pfam" id="PF00072">
    <property type="entry name" value="Response_reg"/>
    <property type="match status" value="1"/>
</dbReference>
<dbReference type="RefSeq" id="WP_014260082.1">
    <property type="nucleotide sequence ID" value="NC_016629.1"/>
</dbReference>
<dbReference type="CDD" id="cd00009">
    <property type="entry name" value="AAA"/>
    <property type="match status" value="1"/>
</dbReference>
<keyword evidence="5" id="KW-0597">Phosphoprotein</keyword>
<dbReference type="InterPro" id="IPR002078">
    <property type="entry name" value="Sigma_54_int"/>
</dbReference>
<keyword evidence="2" id="KW-0067">ATP-binding</keyword>
<keyword evidence="3" id="KW-0805">Transcription regulation</keyword>
<dbReference type="GO" id="GO:0005524">
    <property type="term" value="F:ATP binding"/>
    <property type="evidence" value="ECO:0007669"/>
    <property type="project" value="UniProtKB-KW"/>
</dbReference>
<dbReference type="HOGENOM" id="CLU_000445_0_6_7"/>
<dbReference type="SMART" id="SM00382">
    <property type="entry name" value="AAA"/>
    <property type="match status" value="1"/>
</dbReference>
<sequence length="448" mass="49343">MGASILIVDDEQAFLNSVTRKLRLEGFDDLTATPDPTAVAGLLAEKRFDAAILDITMPGMDGLEVLELIKRESPRTECIMVTANESIPLVIQAIKQGAFDYLVKPLQPDQLVHALKRALERGAMLDLLRLRQEAVRGPENSEAFAELTTANESMLRVLREAELHARSDIAVLLTGETGTGKELLARAIHKASPRKTGPFIAVNMLALSTGLFESEFFGHAKGAFTGAMTDTAGYLAQARGGTLFLDEIGDLPLELQGKLLRILQEREFTPVGKTRPEKADVRFVAATNCDLDVFVSQGRFRKDLYYRLRFAALHLPPLRERKDDIRALAEAFIQGSAHPQVTLSAQAMRRLLAHDWPGNVRELRGVIESAANLAENGQIQPEQLHLPEPAPGLFQILDNSGLEPLAEVERRHILSVYEALERNKTQAARVLGIGLATLQRKLKGYGVK</sequence>
<dbReference type="InterPro" id="IPR058031">
    <property type="entry name" value="AAA_lid_NorR"/>
</dbReference>
<dbReference type="PROSITE" id="PS50045">
    <property type="entry name" value="SIGMA54_INTERACT_4"/>
    <property type="match status" value="1"/>
</dbReference>
<evidence type="ECO:0000256" key="2">
    <source>
        <dbReference type="ARBA" id="ARBA00022840"/>
    </source>
</evidence>
<dbReference type="Gene3D" id="1.10.8.60">
    <property type="match status" value="1"/>
</dbReference>
<keyword evidence="4" id="KW-0804">Transcription</keyword>
<feature type="domain" description="Response regulatory" evidence="7">
    <location>
        <begin position="4"/>
        <end position="119"/>
    </location>
</feature>
<dbReference type="eggNOG" id="COG2204">
    <property type="taxonomic scope" value="Bacteria"/>
</dbReference>
<dbReference type="InterPro" id="IPR027417">
    <property type="entry name" value="P-loop_NTPase"/>
</dbReference>
<dbReference type="InterPro" id="IPR001789">
    <property type="entry name" value="Sig_transdc_resp-reg_receiver"/>
</dbReference>
<dbReference type="PROSITE" id="PS00675">
    <property type="entry name" value="SIGMA54_INTERACT_1"/>
    <property type="match status" value="1"/>
</dbReference>
<dbReference type="Gene3D" id="1.10.10.60">
    <property type="entry name" value="Homeodomain-like"/>
    <property type="match status" value="1"/>
</dbReference>
<dbReference type="PROSITE" id="PS50110">
    <property type="entry name" value="RESPONSE_REGULATORY"/>
    <property type="match status" value="1"/>
</dbReference>
<proteinExistence type="predicted"/>
<keyword evidence="9" id="KW-1185">Reference proteome</keyword>
<gene>
    <name evidence="8" type="ORF">Desaf_2004</name>
</gene>
<dbReference type="FunFam" id="3.40.50.300:FF:000006">
    <property type="entry name" value="DNA-binding transcriptional regulator NtrC"/>
    <property type="match status" value="1"/>
</dbReference>
<dbReference type="KEGG" id="daf:Desaf_2004"/>
<feature type="modified residue" description="4-aspartylphosphate" evidence="5">
    <location>
        <position position="54"/>
    </location>
</feature>
<dbReference type="STRING" id="690850.Desaf_2004"/>
<evidence type="ECO:0000256" key="1">
    <source>
        <dbReference type="ARBA" id="ARBA00022741"/>
    </source>
</evidence>
<dbReference type="InterPro" id="IPR011006">
    <property type="entry name" value="CheY-like_superfamily"/>
</dbReference>
<name>F3Z389_DESAF</name>
<dbReference type="Gene3D" id="3.40.50.2300">
    <property type="match status" value="1"/>
</dbReference>
<evidence type="ECO:0000256" key="5">
    <source>
        <dbReference type="PROSITE-ProRule" id="PRU00169"/>
    </source>
</evidence>
<organism evidence="8 9">
    <name type="scientific">Desulfocurvibacter africanus subsp. africanus str. Walvis Bay</name>
    <dbReference type="NCBI Taxonomy" id="690850"/>
    <lineage>
        <taxon>Bacteria</taxon>
        <taxon>Pseudomonadati</taxon>
        <taxon>Thermodesulfobacteriota</taxon>
        <taxon>Desulfovibrionia</taxon>
        <taxon>Desulfovibrionales</taxon>
        <taxon>Desulfovibrionaceae</taxon>
        <taxon>Desulfocurvibacter</taxon>
    </lineage>
</organism>
<dbReference type="SMART" id="SM00448">
    <property type="entry name" value="REC"/>
    <property type="match status" value="1"/>
</dbReference>
<dbReference type="GO" id="GO:0000160">
    <property type="term" value="P:phosphorelay signal transduction system"/>
    <property type="evidence" value="ECO:0007669"/>
    <property type="project" value="InterPro"/>
</dbReference>
<dbReference type="Pfam" id="PF02954">
    <property type="entry name" value="HTH_8"/>
    <property type="match status" value="1"/>
</dbReference>
<dbReference type="Gene3D" id="3.40.50.300">
    <property type="entry name" value="P-loop containing nucleotide triphosphate hydrolases"/>
    <property type="match status" value="1"/>
</dbReference>
<evidence type="ECO:0000256" key="3">
    <source>
        <dbReference type="ARBA" id="ARBA00023015"/>
    </source>
</evidence>
<dbReference type="SUPFAM" id="SSF52540">
    <property type="entry name" value="P-loop containing nucleoside triphosphate hydrolases"/>
    <property type="match status" value="1"/>
</dbReference>
<evidence type="ECO:0000313" key="8">
    <source>
        <dbReference type="EMBL" id="EGJ50333.1"/>
    </source>
</evidence>
<reference evidence="8 9" key="1">
    <citation type="journal article" date="2011" name="J. Bacteriol.">
        <title>Genome sequence of the mercury-methylating and pleomorphic Desulfovibrio africanus Strain Walvis Bay.</title>
        <authorList>
            <person name="Brown S.D."/>
            <person name="Wall J.D."/>
            <person name="Kucken A.M."/>
            <person name="Gilmour C.C."/>
            <person name="Podar M."/>
            <person name="Brandt C.C."/>
            <person name="Teshima H."/>
            <person name="Detter J.C."/>
            <person name="Han C.S."/>
            <person name="Land M.L."/>
            <person name="Lucas S."/>
            <person name="Han J."/>
            <person name="Pennacchio L."/>
            <person name="Nolan M."/>
            <person name="Pitluck S."/>
            <person name="Woyke T."/>
            <person name="Goodwin L."/>
            <person name="Palumbo A.V."/>
            <person name="Elias D.A."/>
        </authorList>
    </citation>
    <scope>NUCLEOTIDE SEQUENCE [LARGE SCALE GENOMIC DNA]</scope>
    <source>
        <strain evidence="8 9">Walvis Bay</strain>
    </source>
</reference>
<dbReference type="Proteomes" id="UP000007844">
    <property type="component" value="Chromosome"/>
</dbReference>
<dbReference type="AlphaFoldDB" id="F3Z389"/>
<dbReference type="InterPro" id="IPR002197">
    <property type="entry name" value="HTH_Fis"/>
</dbReference>
<evidence type="ECO:0000259" key="7">
    <source>
        <dbReference type="PROSITE" id="PS50110"/>
    </source>
</evidence>
<dbReference type="InterPro" id="IPR009057">
    <property type="entry name" value="Homeodomain-like_sf"/>
</dbReference>
<evidence type="ECO:0000259" key="6">
    <source>
        <dbReference type="PROSITE" id="PS50045"/>
    </source>
</evidence>
<dbReference type="InterPro" id="IPR003593">
    <property type="entry name" value="AAA+_ATPase"/>
</dbReference>
<evidence type="ECO:0000256" key="4">
    <source>
        <dbReference type="ARBA" id="ARBA00023163"/>
    </source>
</evidence>
<dbReference type="PRINTS" id="PR01590">
    <property type="entry name" value="HTHFIS"/>
</dbReference>
<dbReference type="GO" id="GO:0006355">
    <property type="term" value="P:regulation of DNA-templated transcription"/>
    <property type="evidence" value="ECO:0007669"/>
    <property type="project" value="InterPro"/>
</dbReference>
<dbReference type="PANTHER" id="PTHR32071">
    <property type="entry name" value="TRANSCRIPTIONAL REGULATORY PROTEIN"/>
    <property type="match status" value="1"/>
</dbReference>